<evidence type="ECO:0000256" key="1">
    <source>
        <dbReference type="SAM" id="MobiDB-lite"/>
    </source>
</evidence>
<protein>
    <submittedName>
        <fullName evidence="2">Uncharacterized protein</fullName>
    </submittedName>
</protein>
<feature type="compositionally biased region" description="Basic and acidic residues" evidence="1">
    <location>
        <begin position="67"/>
        <end position="78"/>
    </location>
</feature>
<accession>A0A392P7B5</accession>
<proteinExistence type="predicted"/>
<sequence length="96" mass="10368">MARLHFPASKLAQATKEKAKKESSPATNSQVPKPNPESMAKKSRGPKPNSESTTKKSQLPKPNPDSLAEKSPEPKPDSEQPELILNSHSLQEIGTA</sequence>
<keyword evidence="3" id="KW-1185">Reference proteome</keyword>
<comment type="caution">
    <text evidence="2">The sequence shown here is derived from an EMBL/GenBank/DDBJ whole genome shotgun (WGS) entry which is preliminary data.</text>
</comment>
<feature type="compositionally biased region" description="Polar residues" evidence="1">
    <location>
        <begin position="86"/>
        <end position="96"/>
    </location>
</feature>
<dbReference type="Proteomes" id="UP000265520">
    <property type="component" value="Unassembled WGS sequence"/>
</dbReference>
<reference evidence="2 3" key="1">
    <citation type="journal article" date="2018" name="Front. Plant Sci.">
        <title>Red Clover (Trifolium pratense) and Zigzag Clover (T. medium) - A Picture of Genomic Similarities and Differences.</title>
        <authorList>
            <person name="Dluhosova J."/>
            <person name="Istvanek J."/>
            <person name="Nedelnik J."/>
            <person name="Repkova J."/>
        </authorList>
    </citation>
    <scope>NUCLEOTIDE SEQUENCE [LARGE SCALE GENOMIC DNA]</scope>
    <source>
        <strain evidence="3">cv. 10/8</strain>
        <tissue evidence="2">Leaf</tissue>
    </source>
</reference>
<dbReference type="EMBL" id="LXQA010062994">
    <property type="protein sequence ID" value="MCI06775.1"/>
    <property type="molecule type" value="Genomic_DNA"/>
</dbReference>
<evidence type="ECO:0000313" key="3">
    <source>
        <dbReference type="Proteomes" id="UP000265520"/>
    </source>
</evidence>
<evidence type="ECO:0000313" key="2">
    <source>
        <dbReference type="EMBL" id="MCI06775.1"/>
    </source>
</evidence>
<dbReference type="AlphaFoldDB" id="A0A392P7B5"/>
<feature type="region of interest" description="Disordered" evidence="1">
    <location>
        <begin position="1"/>
        <end position="96"/>
    </location>
</feature>
<organism evidence="2 3">
    <name type="scientific">Trifolium medium</name>
    <dbReference type="NCBI Taxonomy" id="97028"/>
    <lineage>
        <taxon>Eukaryota</taxon>
        <taxon>Viridiplantae</taxon>
        <taxon>Streptophyta</taxon>
        <taxon>Embryophyta</taxon>
        <taxon>Tracheophyta</taxon>
        <taxon>Spermatophyta</taxon>
        <taxon>Magnoliopsida</taxon>
        <taxon>eudicotyledons</taxon>
        <taxon>Gunneridae</taxon>
        <taxon>Pentapetalae</taxon>
        <taxon>rosids</taxon>
        <taxon>fabids</taxon>
        <taxon>Fabales</taxon>
        <taxon>Fabaceae</taxon>
        <taxon>Papilionoideae</taxon>
        <taxon>50 kb inversion clade</taxon>
        <taxon>NPAAA clade</taxon>
        <taxon>Hologalegina</taxon>
        <taxon>IRL clade</taxon>
        <taxon>Trifolieae</taxon>
        <taxon>Trifolium</taxon>
    </lineage>
</organism>
<name>A0A392P7B5_9FABA</name>